<evidence type="ECO:0000313" key="4">
    <source>
        <dbReference type="Proteomes" id="UP001151582"/>
    </source>
</evidence>
<dbReference type="InterPro" id="IPR012677">
    <property type="entry name" value="Nucleotide-bd_a/b_plait_sf"/>
</dbReference>
<dbReference type="GO" id="GO:0003723">
    <property type="term" value="F:RNA binding"/>
    <property type="evidence" value="ECO:0007669"/>
    <property type="project" value="UniProtKB-UniRule"/>
</dbReference>
<dbReference type="OrthoDB" id="1049195at2759"/>
<keyword evidence="1" id="KW-0694">RNA-binding</keyword>
<feature type="domain" description="RRM" evidence="2">
    <location>
        <begin position="49"/>
        <end position="140"/>
    </location>
</feature>
<dbReference type="PROSITE" id="PS50102">
    <property type="entry name" value="RRM"/>
    <property type="match status" value="1"/>
</dbReference>
<protein>
    <recommendedName>
        <fullName evidence="2">RRM domain-containing protein</fullName>
    </recommendedName>
</protein>
<name>A0A9W8B520_9FUNG</name>
<gene>
    <name evidence="3" type="ORF">H4R34_001704</name>
</gene>
<comment type="caution">
    <text evidence="3">The sequence shown here is derived from an EMBL/GenBank/DDBJ whole genome shotgun (WGS) entry which is preliminary data.</text>
</comment>
<organism evidence="3 4">
    <name type="scientific">Dimargaris verticillata</name>
    <dbReference type="NCBI Taxonomy" id="2761393"/>
    <lineage>
        <taxon>Eukaryota</taxon>
        <taxon>Fungi</taxon>
        <taxon>Fungi incertae sedis</taxon>
        <taxon>Zoopagomycota</taxon>
        <taxon>Kickxellomycotina</taxon>
        <taxon>Dimargaritomycetes</taxon>
        <taxon>Dimargaritales</taxon>
        <taxon>Dimargaritaceae</taxon>
        <taxon>Dimargaris</taxon>
    </lineage>
</organism>
<evidence type="ECO:0000313" key="3">
    <source>
        <dbReference type="EMBL" id="KAJ1982467.1"/>
    </source>
</evidence>
<dbReference type="Proteomes" id="UP001151582">
    <property type="component" value="Unassembled WGS sequence"/>
</dbReference>
<evidence type="ECO:0000259" key="2">
    <source>
        <dbReference type="PROSITE" id="PS50102"/>
    </source>
</evidence>
<dbReference type="EMBL" id="JANBQB010000089">
    <property type="protein sequence ID" value="KAJ1982467.1"/>
    <property type="molecule type" value="Genomic_DNA"/>
</dbReference>
<proteinExistence type="predicted"/>
<dbReference type="Gene3D" id="3.30.70.330">
    <property type="match status" value="1"/>
</dbReference>
<dbReference type="SUPFAM" id="SSF54928">
    <property type="entry name" value="RNA-binding domain, RBD"/>
    <property type="match status" value="1"/>
</dbReference>
<keyword evidence="4" id="KW-1185">Reference proteome</keyword>
<evidence type="ECO:0000256" key="1">
    <source>
        <dbReference type="PROSITE-ProRule" id="PRU00176"/>
    </source>
</evidence>
<reference evidence="3" key="1">
    <citation type="submission" date="2022-07" db="EMBL/GenBank/DDBJ databases">
        <title>Phylogenomic reconstructions and comparative analyses of Kickxellomycotina fungi.</title>
        <authorList>
            <person name="Reynolds N.K."/>
            <person name="Stajich J.E."/>
            <person name="Barry K."/>
            <person name="Grigoriev I.V."/>
            <person name="Crous P."/>
            <person name="Smith M.E."/>
        </authorList>
    </citation>
    <scope>NUCLEOTIDE SEQUENCE</scope>
    <source>
        <strain evidence="3">RSA 567</strain>
    </source>
</reference>
<dbReference type="AlphaFoldDB" id="A0A9W8B520"/>
<accession>A0A9W8B520</accession>
<dbReference type="InterPro" id="IPR000504">
    <property type="entry name" value="RRM_dom"/>
</dbReference>
<sequence length="170" mass="18929">MSIFWQIRLPQALSRSTCAPTALRTPMVTTGIRWESTKAQPEPAYGKFRTVYVANLPSATVRRHIEALFQEFGPVHTVAFAVENEPTRPDELHWQGQSTTAPIARAALVTMDAGDAKKAIPALDGYNFNGSKLAVRLQKSVPVIRSGQINRPHIQIDDDEAEREFPHVKL</sequence>
<dbReference type="InterPro" id="IPR035979">
    <property type="entry name" value="RBD_domain_sf"/>
</dbReference>